<sequence length="62" mass="6379">MQSYRIALPKGGFFDLPGYYPVIVVVLVLVLLGYDVGSAVAAVIAVGAAARELAATPAAERS</sequence>
<proteinExistence type="predicted"/>
<reference evidence="2 3" key="1">
    <citation type="submission" date="2020-06" db="EMBL/GenBank/DDBJ databases">
        <title>Genome mining for natural products.</title>
        <authorList>
            <person name="Zhang B."/>
            <person name="Shi J."/>
            <person name="Ge H."/>
        </authorList>
    </citation>
    <scope>NUCLEOTIDE SEQUENCE [LARGE SCALE GENOMIC DNA]</scope>
    <source>
        <strain evidence="2 3">NA02069</strain>
    </source>
</reference>
<name>A0A7H8T6X7_STRCX</name>
<evidence type="ECO:0000256" key="1">
    <source>
        <dbReference type="SAM" id="Phobius"/>
    </source>
</evidence>
<keyword evidence="1" id="KW-0472">Membrane</keyword>
<keyword evidence="1" id="KW-0812">Transmembrane</keyword>
<dbReference type="AlphaFoldDB" id="A0A7H8T6X7"/>
<keyword evidence="3" id="KW-1185">Reference proteome</keyword>
<dbReference type="EMBL" id="CP056041">
    <property type="protein sequence ID" value="QKZ19084.1"/>
    <property type="molecule type" value="Genomic_DNA"/>
</dbReference>
<accession>A0A7H8T6X7</accession>
<keyword evidence="1" id="KW-1133">Transmembrane helix</keyword>
<dbReference type="RefSeq" id="WP_176575696.1">
    <property type="nucleotide sequence ID" value="NZ_CBDRGH010000063.1"/>
</dbReference>
<gene>
    <name evidence="2" type="ORF">HUT05_17930</name>
</gene>
<feature type="transmembrane region" description="Helical" evidence="1">
    <location>
        <begin position="20"/>
        <end position="46"/>
    </location>
</feature>
<organism evidence="2 3">
    <name type="scientific">Streptomyces chartreusis</name>
    <dbReference type="NCBI Taxonomy" id="1969"/>
    <lineage>
        <taxon>Bacteria</taxon>
        <taxon>Bacillati</taxon>
        <taxon>Actinomycetota</taxon>
        <taxon>Actinomycetes</taxon>
        <taxon>Kitasatosporales</taxon>
        <taxon>Streptomycetaceae</taxon>
        <taxon>Streptomyces</taxon>
    </lineage>
</organism>
<dbReference type="Proteomes" id="UP000509418">
    <property type="component" value="Chromosome"/>
</dbReference>
<protein>
    <submittedName>
        <fullName evidence="2">Uncharacterized protein</fullName>
    </submittedName>
</protein>
<evidence type="ECO:0000313" key="2">
    <source>
        <dbReference type="EMBL" id="QKZ19084.1"/>
    </source>
</evidence>
<evidence type="ECO:0000313" key="3">
    <source>
        <dbReference type="Proteomes" id="UP000509418"/>
    </source>
</evidence>